<name>A0A922I9U1_DERFA</name>
<evidence type="ECO:0000256" key="4">
    <source>
        <dbReference type="ARBA" id="ARBA00022989"/>
    </source>
</evidence>
<dbReference type="EMBL" id="ASGP02000001">
    <property type="protein sequence ID" value="KAH9528067.1"/>
    <property type="molecule type" value="Genomic_DNA"/>
</dbReference>
<dbReference type="Proteomes" id="UP000790347">
    <property type="component" value="Unassembled WGS sequence"/>
</dbReference>
<dbReference type="GO" id="GO:0005886">
    <property type="term" value="C:plasma membrane"/>
    <property type="evidence" value="ECO:0007669"/>
    <property type="project" value="UniProtKB-SubCell"/>
</dbReference>
<dbReference type="Gene3D" id="3.40.190.10">
    <property type="entry name" value="Periplasmic binding protein-like II"/>
    <property type="match status" value="2"/>
</dbReference>
<feature type="transmembrane region" description="Helical" evidence="8">
    <location>
        <begin position="829"/>
        <end position="852"/>
    </location>
</feature>
<feature type="transmembrane region" description="Helical" evidence="8">
    <location>
        <begin position="572"/>
        <end position="594"/>
    </location>
</feature>
<keyword evidence="10" id="KW-1185">Reference proteome</keyword>
<feature type="transmembrane region" description="Helical" evidence="8">
    <location>
        <begin position="628"/>
        <end position="648"/>
    </location>
</feature>
<evidence type="ECO:0000313" key="10">
    <source>
        <dbReference type="Proteomes" id="UP000790347"/>
    </source>
</evidence>
<gene>
    <name evidence="9" type="ORF">DERF_002041</name>
</gene>
<proteinExistence type="predicted"/>
<feature type="transmembrane region" description="Helical" evidence="8">
    <location>
        <begin position="142"/>
        <end position="161"/>
    </location>
</feature>
<dbReference type="AlphaFoldDB" id="A0A922I9U1"/>
<keyword evidence="7" id="KW-0325">Glycoprotein</keyword>
<dbReference type="InterPro" id="IPR052192">
    <property type="entry name" value="Insect_Ionotropic_Sensory_Rcpt"/>
</dbReference>
<keyword evidence="5 8" id="KW-0472">Membrane</keyword>
<dbReference type="SUPFAM" id="SSF53850">
    <property type="entry name" value="Periplasmic binding protein-like II"/>
    <property type="match status" value="2"/>
</dbReference>
<reference evidence="9" key="2">
    <citation type="journal article" date="2022" name="Res Sq">
        <title>Comparative Genomics Reveals Insights into the Divergent Evolution of Astigmatic Mites and Household Pest Adaptations.</title>
        <authorList>
            <person name="Xiong Q."/>
            <person name="Wan A.T.-Y."/>
            <person name="Liu X.-Y."/>
            <person name="Fung C.S.-H."/>
            <person name="Xiao X."/>
            <person name="Malainual N."/>
            <person name="Hou J."/>
            <person name="Wang L."/>
            <person name="Wang M."/>
            <person name="Yang K."/>
            <person name="Cui Y."/>
            <person name="Leung E."/>
            <person name="Nong W."/>
            <person name="Shin S.-K."/>
            <person name="Au S."/>
            <person name="Jeong K.Y."/>
            <person name="Chew F.T."/>
            <person name="Hui J."/>
            <person name="Leung T.F."/>
            <person name="Tungtrongchitr A."/>
            <person name="Zhong N."/>
            <person name="Liu Z."/>
            <person name="Tsui S."/>
        </authorList>
    </citation>
    <scope>NUCLEOTIDE SEQUENCE</scope>
    <source>
        <strain evidence="9">Derf</strain>
        <tissue evidence="9">Whole organism</tissue>
    </source>
</reference>
<dbReference type="PANTHER" id="PTHR42643">
    <property type="entry name" value="IONOTROPIC RECEPTOR 20A-RELATED"/>
    <property type="match status" value="1"/>
</dbReference>
<evidence type="ECO:0000313" key="9">
    <source>
        <dbReference type="EMBL" id="KAH9528067.1"/>
    </source>
</evidence>
<evidence type="ECO:0000256" key="5">
    <source>
        <dbReference type="ARBA" id="ARBA00023136"/>
    </source>
</evidence>
<keyword evidence="4 8" id="KW-1133">Transmembrane helix</keyword>
<dbReference type="PANTHER" id="PTHR42643:SF30">
    <property type="entry name" value="IONOTROPIC RECEPTOR 40A-RELATED"/>
    <property type="match status" value="1"/>
</dbReference>
<accession>A0A922I9U1</accession>
<evidence type="ECO:0000256" key="6">
    <source>
        <dbReference type="ARBA" id="ARBA00023170"/>
    </source>
</evidence>
<protein>
    <submittedName>
        <fullName evidence="9">Uncharacterized protein</fullName>
    </submittedName>
</protein>
<keyword evidence="2" id="KW-1003">Cell membrane</keyword>
<keyword evidence="6" id="KW-0675">Receptor</keyword>
<evidence type="ECO:0000256" key="1">
    <source>
        <dbReference type="ARBA" id="ARBA00004651"/>
    </source>
</evidence>
<evidence type="ECO:0000256" key="7">
    <source>
        <dbReference type="ARBA" id="ARBA00023180"/>
    </source>
</evidence>
<feature type="transmembrane region" description="Helical" evidence="8">
    <location>
        <begin position="189"/>
        <end position="209"/>
    </location>
</feature>
<comment type="caution">
    <text evidence="9">The sequence shown here is derived from an EMBL/GenBank/DDBJ whole genome shotgun (WGS) entry which is preliminary data.</text>
</comment>
<evidence type="ECO:0000256" key="2">
    <source>
        <dbReference type="ARBA" id="ARBA00022475"/>
    </source>
</evidence>
<keyword evidence="3 8" id="KW-0812">Transmembrane</keyword>
<organism evidence="9 10">
    <name type="scientific">Dermatophagoides farinae</name>
    <name type="common">American house dust mite</name>
    <dbReference type="NCBI Taxonomy" id="6954"/>
    <lineage>
        <taxon>Eukaryota</taxon>
        <taxon>Metazoa</taxon>
        <taxon>Ecdysozoa</taxon>
        <taxon>Arthropoda</taxon>
        <taxon>Chelicerata</taxon>
        <taxon>Arachnida</taxon>
        <taxon>Acari</taxon>
        <taxon>Acariformes</taxon>
        <taxon>Sarcoptiformes</taxon>
        <taxon>Astigmata</taxon>
        <taxon>Psoroptidia</taxon>
        <taxon>Analgoidea</taxon>
        <taxon>Pyroglyphidae</taxon>
        <taxon>Dermatophagoidinae</taxon>
        <taxon>Dermatophagoides</taxon>
    </lineage>
</organism>
<sequence>MAAALPYRYRRINLNGTLLRIASNLEPPWWFLKNPDDPPYDGLSYPFLLFLAEYLNFKWELIDQDGDWGLKRFSDHNFTGLVGSILSGRTHFAMGGVSNSIPLFNNLTASSDFIQISRITYLTLKSGSKIDSGVIFSPFDPIAGSLMAFSCVFTIILAIILRKLIKIQVNFPWFVFQAFLHQSFKYPTINWFGINFLIQICCWTGLFFYQAYSLIIISRLTDIESYNVISDVQQFSAMAAQQKLIPVMSEKSPYFDIFEKYKKADKIYKILCKNMKKADSHEDAIYQMIKHQHDIEFGNFSPVRNPSFYSVIGTFKYLNMFANRLGSQYFVYKDDIDTAFFTDYYGLLFRANSTMIPYFNQCIKIARECGFFVKWFVYDKPVWTKKFPELESMLSRLNQNRKLDNASSNQSTKLTLNVTHYLFDTYFICLSSFFLNVLFRPNLNGSLMRVAATTIAPWFIGNYKPEFVAFDGSSYQFLLFMANYFNFTYELQHDLKLELNKDLNGNYTGLIGSLLKGDSDFALGILPLNYPLINPLVKASEMIDITRLKYITLLPKPEDVYRTLFTPFDLQVWIYFTLTMIILLAAGSIFEKIIPSGSDIYWLMFSSLLQRGKYSIFQSNAMNLLIQLCWWFGFILIASYGSIIISSLTDDIRLAEPIMGDSGTFNYYFENRQTQSEVFEILSIHMVLTPSYLEAFRLMFETRLNKKAQQPVYATIGADVYLDLWTRTLNEQLFSAYDLDQSTIISEPYGMLFRANYSFIIYFNQCIRIARECGFFHKWIIKKYKWPPYAVVGLEQLIPLKQELENELFALTKRQMGKTLMLENVKEVFSTYLICLKFNTIIFFVEIIYIACKIKPRLQKLIKSIRFFNQQRISTSTEILIRILMLESFSKDDTTIVHKNISR</sequence>
<reference evidence="9" key="1">
    <citation type="submission" date="2013-05" db="EMBL/GenBank/DDBJ databases">
        <authorList>
            <person name="Yim A.K.Y."/>
            <person name="Chan T.F."/>
            <person name="Ji K.M."/>
            <person name="Liu X.Y."/>
            <person name="Zhou J.W."/>
            <person name="Li R.Q."/>
            <person name="Yang K.Y."/>
            <person name="Li J."/>
            <person name="Li M."/>
            <person name="Law P.T.W."/>
            <person name="Wu Y.L."/>
            <person name="Cai Z.L."/>
            <person name="Qin H."/>
            <person name="Bao Y."/>
            <person name="Leung R.K.K."/>
            <person name="Ng P.K.S."/>
            <person name="Zou J."/>
            <person name="Zhong X.J."/>
            <person name="Ran P.X."/>
            <person name="Zhong N.S."/>
            <person name="Liu Z.G."/>
            <person name="Tsui S.K.W."/>
        </authorList>
    </citation>
    <scope>NUCLEOTIDE SEQUENCE</scope>
    <source>
        <strain evidence="9">Derf</strain>
        <tissue evidence="9">Whole organism</tissue>
    </source>
</reference>
<evidence type="ECO:0000256" key="8">
    <source>
        <dbReference type="SAM" id="Phobius"/>
    </source>
</evidence>
<comment type="subcellular location">
    <subcellularLocation>
        <location evidence="1">Cell membrane</location>
        <topology evidence="1">Multi-pass membrane protein</topology>
    </subcellularLocation>
</comment>
<evidence type="ECO:0000256" key="3">
    <source>
        <dbReference type="ARBA" id="ARBA00022692"/>
    </source>
</evidence>